<dbReference type="RefSeq" id="WP_239132748.1">
    <property type="nucleotide sequence ID" value="NZ_BAAATX010000016.1"/>
</dbReference>
<proteinExistence type="predicted"/>
<dbReference type="EMBL" id="BOML01000043">
    <property type="protein sequence ID" value="GIE04294.1"/>
    <property type="molecule type" value="Genomic_DNA"/>
</dbReference>
<accession>A0ABQ3Z3A2</accession>
<dbReference type="InterPro" id="IPR036837">
    <property type="entry name" value="Cation_efflux_CTD_sf"/>
</dbReference>
<comment type="caution">
    <text evidence="2">The sequence shown here is derived from an EMBL/GenBank/DDBJ whole genome shotgun (WGS) entry which is preliminary data.</text>
</comment>
<keyword evidence="3" id="KW-1185">Reference proteome</keyword>
<reference evidence="2 3" key="1">
    <citation type="submission" date="2021-01" db="EMBL/GenBank/DDBJ databases">
        <title>Whole genome shotgun sequence of Actinoplanes durhamensis NBRC 14914.</title>
        <authorList>
            <person name="Komaki H."/>
            <person name="Tamura T."/>
        </authorList>
    </citation>
    <scope>NUCLEOTIDE SEQUENCE [LARGE SCALE GENOMIC DNA]</scope>
    <source>
        <strain evidence="2 3">NBRC 14914</strain>
    </source>
</reference>
<evidence type="ECO:0000313" key="3">
    <source>
        <dbReference type="Proteomes" id="UP000637628"/>
    </source>
</evidence>
<dbReference type="Gene3D" id="3.30.70.1350">
    <property type="entry name" value="Cation efflux protein, cytoplasmic domain"/>
    <property type="match status" value="1"/>
</dbReference>
<dbReference type="InterPro" id="IPR027470">
    <property type="entry name" value="Cation_efflux_CTD"/>
</dbReference>
<protein>
    <recommendedName>
        <fullName evidence="1">Cation efflux protein cytoplasmic domain-containing protein</fullName>
    </recommendedName>
</protein>
<dbReference type="Pfam" id="PF16916">
    <property type="entry name" value="ZT_dimer"/>
    <property type="match status" value="1"/>
</dbReference>
<gene>
    <name evidence="2" type="ORF">Adu01nite_56440</name>
</gene>
<dbReference type="Proteomes" id="UP000637628">
    <property type="component" value="Unassembled WGS sequence"/>
</dbReference>
<sequence length="83" mass="8880">MAIEKALLASPGVDRVIHLRTMHLGPDELLLAAKIAVDARDDGAEIAATIDDAEARVRTAVPSAKVIYLEPDIYHPDPRTPAA</sequence>
<dbReference type="SUPFAM" id="SSF160240">
    <property type="entry name" value="Cation efflux protein cytoplasmic domain-like"/>
    <property type="match status" value="1"/>
</dbReference>
<evidence type="ECO:0000259" key="1">
    <source>
        <dbReference type="Pfam" id="PF16916"/>
    </source>
</evidence>
<feature type="domain" description="Cation efflux protein cytoplasmic" evidence="1">
    <location>
        <begin position="2"/>
        <end position="66"/>
    </location>
</feature>
<name>A0ABQ3Z3A2_9ACTN</name>
<evidence type="ECO:0000313" key="2">
    <source>
        <dbReference type="EMBL" id="GIE04294.1"/>
    </source>
</evidence>
<organism evidence="2 3">
    <name type="scientific">Paractinoplanes durhamensis</name>
    <dbReference type="NCBI Taxonomy" id="113563"/>
    <lineage>
        <taxon>Bacteria</taxon>
        <taxon>Bacillati</taxon>
        <taxon>Actinomycetota</taxon>
        <taxon>Actinomycetes</taxon>
        <taxon>Micromonosporales</taxon>
        <taxon>Micromonosporaceae</taxon>
        <taxon>Paractinoplanes</taxon>
    </lineage>
</organism>